<dbReference type="RefSeq" id="WP_163784079.1">
    <property type="nucleotide sequence ID" value="NZ_AP022605.1"/>
</dbReference>
<dbReference type="SUPFAM" id="SSF50129">
    <property type="entry name" value="GroES-like"/>
    <property type="match status" value="1"/>
</dbReference>
<accession>A0A7I7VNY6</accession>
<dbReference type="InterPro" id="IPR045010">
    <property type="entry name" value="MDR_fam"/>
</dbReference>
<organism evidence="3 4">
    <name type="scientific">Mycolicibacterium doricum</name>
    <dbReference type="NCBI Taxonomy" id="126673"/>
    <lineage>
        <taxon>Bacteria</taxon>
        <taxon>Bacillati</taxon>
        <taxon>Actinomycetota</taxon>
        <taxon>Actinomycetes</taxon>
        <taxon>Mycobacteriales</taxon>
        <taxon>Mycobacteriaceae</taxon>
        <taxon>Mycolicibacterium</taxon>
    </lineage>
</organism>
<dbReference type="InterPro" id="IPR041694">
    <property type="entry name" value="ADH_N_2"/>
</dbReference>
<dbReference type="Gene3D" id="3.90.180.10">
    <property type="entry name" value="Medium-chain alcohol dehydrogenases, catalytic domain"/>
    <property type="match status" value="1"/>
</dbReference>
<name>A0A7I7VNY6_9MYCO</name>
<gene>
    <name evidence="3" type="ORF">MDOR_07460</name>
</gene>
<sequence>MRTNRKWVLARRPTGIVDRDDFEWREEPAPTIDGGQFLVRNRWLSCDAAQRSWMEFDTYIPALPPGGVMASVSVGEVVESNHPGFRVGEYLSGAFGWQDYAVSDGTAFGGLLPPVAIPPGVRAHGRAVPLRHHRSHRIFRSTGCRHACTGGNGRRLRRCRGGGITRVPDRRAQGLSRRGHRGWAPKMWLGP</sequence>
<dbReference type="InterPro" id="IPR011032">
    <property type="entry name" value="GroES-like_sf"/>
</dbReference>
<dbReference type="KEGG" id="mdr:MDOR_07460"/>
<feature type="domain" description="Oxidoreductase N-terminal" evidence="2">
    <location>
        <begin position="5"/>
        <end position="107"/>
    </location>
</feature>
<dbReference type="PANTHER" id="PTHR43205">
    <property type="entry name" value="PROSTAGLANDIN REDUCTASE"/>
    <property type="match status" value="1"/>
</dbReference>
<evidence type="ECO:0000259" key="2">
    <source>
        <dbReference type="Pfam" id="PF16884"/>
    </source>
</evidence>
<evidence type="ECO:0000313" key="4">
    <source>
        <dbReference type="Proteomes" id="UP000467201"/>
    </source>
</evidence>
<dbReference type="Pfam" id="PF16884">
    <property type="entry name" value="ADH_N_2"/>
    <property type="match status" value="1"/>
</dbReference>
<dbReference type="AlphaFoldDB" id="A0A7I7VNY6"/>
<dbReference type="GO" id="GO:0016628">
    <property type="term" value="F:oxidoreductase activity, acting on the CH-CH group of donors, NAD or NADP as acceptor"/>
    <property type="evidence" value="ECO:0007669"/>
    <property type="project" value="InterPro"/>
</dbReference>
<evidence type="ECO:0000313" key="3">
    <source>
        <dbReference type="EMBL" id="BBZ06577.1"/>
    </source>
</evidence>
<protein>
    <recommendedName>
        <fullName evidence="2">Oxidoreductase N-terminal domain-containing protein</fullName>
    </recommendedName>
</protein>
<dbReference type="EMBL" id="AP022605">
    <property type="protein sequence ID" value="BBZ06577.1"/>
    <property type="molecule type" value="Genomic_DNA"/>
</dbReference>
<keyword evidence="1" id="KW-0560">Oxidoreductase</keyword>
<proteinExistence type="predicted"/>
<evidence type="ECO:0000256" key="1">
    <source>
        <dbReference type="ARBA" id="ARBA00023002"/>
    </source>
</evidence>
<dbReference type="PANTHER" id="PTHR43205:SF7">
    <property type="entry name" value="PROSTAGLANDIN REDUCTASE 1"/>
    <property type="match status" value="1"/>
</dbReference>
<dbReference type="Proteomes" id="UP000467201">
    <property type="component" value="Chromosome"/>
</dbReference>
<reference evidence="3 4" key="1">
    <citation type="journal article" date="2019" name="Emerg. Microbes Infect.">
        <title>Comprehensive subspecies identification of 175 nontuberculous mycobacteria species based on 7547 genomic profiles.</title>
        <authorList>
            <person name="Matsumoto Y."/>
            <person name="Kinjo T."/>
            <person name="Motooka D."/>
            <person name="Nabeya D."/>
            <person name="Jung N."/>
            <person name="Uechi K."/>
            <person name="Horii T."/>
            <person name="Iida T."/>
            <person name="Fujita J."/>
            <person name="Nakamura S."/>
        </authorList>
    </citation>
    <scope>NUCLEOTIDE SEQUENCE [LARGE SCALE GENOMIC DNA]</scope>
    <source>
        <strain evidence="3 4">JCM 12405</strain>
    </source>
</reference>